<evidence type="ECO:0000256" key="1">
    <source>
        <dbReference type="ARBA" id="ARBA00022908"/>
    </source>
</evidence>
<dbReference type="PROSITE" id="PS51900">
    <property type="entry name" value="CB"/>
    <property type="match status" value="1"/>
</dbReference>
<dbReference type="InterPro" id="IPR002104">
    <property type="entry name" value="Integrase_catalytic"/>
</dbReference>
<dbReference type="PROSITE" id="PS51898">
    <property type="entry name" value="TYR_RECOMBINASE"/>
    <property type="match status" value="1"/>
</dbReference>
<dbReference type="GO" id="GO:0003677">
    <property type="term" value="F:DNA binding"/>
    <property type="evidence" value="ECO:0007669"/>
    <property type="project" value="UniProtKB-UniRule"/>
</dbReference>
<feature type="domain" description="Core-binding (CB)" evidence="7">
    <location>
        <begin position="1"/>
        <end position="84"/>
    </location>
</feature>
<proteinExistence type="predicted"/>
<dbReference type="InterPro" id="IPR013762">
    <property type="entry name" value="Integrase-like_cat_sf"/>
</dbReference>
<dbReference type="SUPFAM" id="SSF56349">
    <property type="entry name" value="DNA breaking-rejoining enzymes"/>
    <property type="match status" value="1"/>
</dbReference>
<evidence type="ECO:0000259" key="7">
    <source>
        <dbReference type="PROSITE" id="PS51900"/>
    </source>
</evidence>
<dbReference type="HOGENOM" id="CLU_057056_0_0_2"/>
<dbReference type="GO" id="GO:0015074">
    <property type="term" value="P:DNA integration"/>
    <property type="evidence" value="ECO:0007669"/>
    <property type="project" value="UniProtKB-KW"/>
</dbReference>
<accession>K0IFN9</accession>
<gene>
    <name evidence="8" type="ordered locus">Ngar_c16970</name>
</gene>
<feature type="coiled-coil region" evidence="5">
    <location>
        <begin position="347"/>
        <end position="374"/>
    </location>
</feature>
<dbReference type="AlphaFoldDB" id="K0IFN9"/>
<protein>
    <submittedName>
        <fullName evidence="8">Putative integrase family protein</fullName>
    </submittedName>
</protein>
<dbReference type="GO" id="GO:0006310">
    <property type="term" value="P:DNA recombination"/>
    <property type="evidence" value="ECO:0007669"/>
    <property type="project" value="UniProtKB-KW"/>
</dbReference>
<evidence type="ECO:0000313" key="9">
    <source>
        <dbReference type="Proteomes" id="UP000008037"/>
    </source>
</evidence>
<dbReference type="InParanoid" id="K0IFN9"/>
<dbReference type="PANTHER" id="PTHR30349:SF41">
    <property type="entry name" value="INTEGRASE_RECOMBINASE PROTEIN MJ0367-RELATED"/>
    <property type="match status" value="1"/>
</dbReference>
<evidence type="ECO:0000313" key="8">
    <source>
        <dbReference type="EMBL" id="AFU58630.1"/>
    </source>
</evidence>
<dbReference type="InterPro" id="IPR011010">
    <property type="entry name" value="DNA_brk_join_enz"/>
</dbReference>
<keyword evidence="9" id="KW-1185">Reference proteome</keyword>
<dbReference type="Gene3D" id="1.10.150.130">
    <property type="match status" value="1"/>
</dbReference>
<feature type="domain" description="Tyr recombinase" evidence="6">
    <location>
        <begin position="105"/>
        <end position="312"/>
    </location>
</feature>
<reference evidence="8 9" key="1">
    <citation type="journal article" date="2012" name="Environ. Microbiol.">
        <title>The genome of the ammonia-oxidizing Candidatus Nitrososphaera gargensis: insights into metabolic versatility and environmental adaptations.</title>
        <authorList>
            <person name="Spang A."/>
            <person name="Poehlein A."/>
            <person name="Offre P."/>
            <person name="Zumbragel S."/>
            <person name="Haider S."/>
            <person name="Rychlik N."/>
            <person name="Nowka B."/>
            <person name="Schmeisser C."/>
            <person name="Lebedeva E.V."/>
            <person name="Rattei T."/>
            <person name="Bohm C."/>
            <person name="Schmid M."/>
            <person name="Galushko A."/>
            <person name="Hatzenpichler R."/>
            <person name="Weinmaier T."/>
            <person name="Daniel R."/>
            <person name="Schleper C."/>
            <person name="Spieck E."/>
            <person name="Streit W."/>
            <person name="Wagner M."/>
        </authorList>
    </citation>
    <scope>NUCLEOTIDE SEQUENCE [LARGE SCALE GENOMIC DNA]</scope>
    <source>
        <strain evidence="9">Ga9.2</strain>
    </source>
</reference>
<keyword evidence="2 4" id="KW-0238">DNA-binding</keyword>
<dbReference type="Gene3D" id="1.10.443.10">
    <property type="entry name" value="Intergrase catalytic core"/>
    <property type="match status" value="1"/>
</dbReference>
<keyword evidence="5" id="KW-0175">Coiled coil</keyword>
<dbReference type="CDD" id="cd00397">
    <property type="entry name" value="DNA_BRE_C"/>
    <property type="match status" value="1"/>
</dbReference>
<evidence type="ECO:0000256" key="3">
    <source>
        <dbReference type="ARBA" id="ARBA00023172"/>
    </source>
</evidence>
<keyword evidence="1" id="KW-0229">DNA integration</keyword>
<dbReference type="InterPro" id="IPR050090">
    <property type="entry name" value="Tyrosine_recombinase_XerCD"/>
</dbReference>
<dbReference type="InterPro" id="IPR044068">
    <property type="entry name" value="CB"/>
</dbReference>
<evidence type="ECO:0000259" key="6">
    <source>
        <dbReference type="PROSITE" id="PS51898"/>
    </source>
</evidence>
<dbReference type="STRING" id="1237085.Ngar_c16970"/>
<sequence length="403" mass="47401">MEKCYRNFIDTCKSPVTKANYDLHLSQFKDWMKAKKYSDLLKYKPKPLQEKIIDYINYMKKQKQSPASIYAKLSGIRHFYVMNDLVLNWPRIKKFVGASTKVKVTQDRIYTKEEIRKILEKCDERKRVLVFLMLAGLRIGALPGLKIKHLTKWKEFKPEGAEKPIPLNVYQIIVYAGEPEEYTTFTTVEGAQAIDSYLDYRRRYGEEIKPDAPLIREQFKPENAKEPRPLSLHAVKFLLERALLDAGVRQRGKDYTKRQEVMRFHGFRKYFNTMLQKAGCKPAIKEMLMGHKMGLEDSYLRPDDEELLTEFLKALDLLTISEEKLLKHEVEKLKAATADLDTMKKGYIDIKLELEKKEKEMEKRLEEQDKKHKEDLDKRVAEAVEKYIQTVSGRVDFSKLRSQ</sequence>
<evidence type="ECO:0000256" key="2">
    <source>
        <dbReference type="ARBA" id="ARBA00023125"/>
    </source>
</evidence>
<dbReference type="KEGG" id="nga:Ngar_c16970"/>
<dbReference type="InterPro" id="IPR010998">
    <property type="entry name" value="Integrase_recombinase_N"/>
</dbReference>
<organism evidence="8 9">
    <name type="scientific">Nitrososphaera gargensis (strain Ga9.2)</name>
    <dbReference type="NCBI Taxonomy" id="1237085"/>
    <lineage>
        <taxon>Archaea</taxon>
        <taxon>Nitrososphaerota</taxon>
        <taxon>Nitrososphaeria</taxon>
        <taxon>Nitrososphaerales</taxon>
        <taxon>Nitrososphaeraceae</taxon>
        <taxon>Nitrososphaera</taxon>
    </lineage>
</organism>
<dbReference type="BioCyc" id="CNIT1237085:G1324-1695-MONOMER"/>
<name>K0IFN9_NITGG</name>
<evidence type="ECO:0000256" key="5">
    <source>
        <dbReference type="SAM" id="Coils"/>
    </source>
</evidence>
<dbReference type="PANTHER" id="PTHR30349">
    <property type="entry name" value="PHAGE INTEGRASE-RELATED"/>
    <property type="match status" value="1"/>
</dbReference>
<dbReference type="Proteomes" id="UP000008037">
    <property type="component" value="Chromosome"/>
</dbReference>
<keyword evidence="3" id="KW-0233">DNA recombination</keyword>
<dbReference type="EMBL" id="CP002408">
    <property type="protein sequence ID" value="AFU58630.1"/>
    <property type="molecule type" value="Genomic_DNA"/>
</dbReference>
<evidence type="ECO:0000256" key="4">
    <source>
        <dbReference type="PROSITE-ProRule" id="PRU01248"/>
    </source>
</evidence>